<dbReference type="InterPro" id="IPR048365">
    <property type="entry name" value="TNP-like_RNaseH_N"/>
</dbReference>
<comment type="caution">
    <text evidence="2">The sequence shown here is derived from an EMBL/GenBank/DDBJ whole genome shotgun (WGS) entry which is preliminary data.</text>
</comment>
<feature type="domain" description="Transposable element P transposase-like RNase H" evidence="1">
    <location>
        <begin position="3"/>
        <end position="38"/>
    </location>
</feature>
<proteinExistence type="predicted"/>
<name>A0AAV0WKY3_9HEMI</name>
<dbReference type="Pfam" id="PF21787">
    <property type="entry name" value="TNP-like_RNaseH_N"/>
    <property type="match status" value="1"/>
</dbReference>
<evidence type="ECO:0000313" key="3">
    <source>
        <dbReference type="Proteomes" id="UP001160148"/>
    </source>
</evidence>
<evidence type="ECO:0000313" key="2">
    <source>
        <dbReference type="EMBL" id="CAI6356644.1"/>
    </source>
</evidence>
<protein>
    <recommendedName>
        <fullName evidence="1">Transposable element P transposase-like RNase H domain-containing protein</fullName>
    </recommendedName>
</protein>
<evidence type="ECO:0000259" key="1">
    <source>
        <dbReference type="Pfam" id="PF21787"/>
    </source>
</evidence>
<organism evidence="2 3">
    <name type="scientific">Macrosiphum euphorbiae</name>
    <name type="common">potato aphid</name>
    <dbReference type="NCBI Taxonomy" id="13131"/>
    <lineage>
        <taxon>Eukaryota</taxon>
        <taxon>Metazoa</taxon>
        <taxon>Ecdysozoa</taxon>
        <taxon>Arthropoda</taxon>
        <taxon>Hexapoda</taxon>
        <taxon>Insecta</taxon>
        <taxon>Pterygota</taxon>
        <taxon>Neoptera</taxon>
        <taxon>Paraneoptera</taxon>
        <taxon>Hemiptera</taxon>
        <taxon>Sternorrhyncha</taxon>
        <taxon>Aphidomorpha</taxon>
        <taxon>Aphidoidea</taxon>
        <taxon>Aphididae</taxon>
        <taxon>Macrosiphini</taxon>
        <taxon>Macrosiphum</taxon>
    </lineage>
</organism>
<accession>A0AAV0WKY3</accession>
<dbReference type="EMBL" id="CARXXK010000002">
    <property type="protein sequence ID" value="CAI6356644.1"/>
    <property type="molecule type" value="Genomic_DNA"/>
</dbReference>
<gene>
    <name evidence="2" type="ORF">MEUPH1_LOCUS12358</name>
</gene>
<dbReference type="Proteomes" id="UP001160148">
    <property type="component" value="Unassembled WGS sequence"/>
</dbReference>
<dbReference type="AlphaFoldDB" id="A0AAV0WKY3"/>
<sequence>MTKEILNKIIEELSEVGFNVVAIVSDSGSTNVGLWKSLDISINNTSFEHPKLNSRIHVFADVPHLLKLARNHLLDSGFILPNGKFIGKNILHEVLNINYGKD</sequence>
<keyword evidence="3" id="KW-1185">Reference proteome</keyword>
<reference evidence="2 3" key="1">
    <citation type="submission" date="2023-01" db="EMBL/GenBank/DDBJ databases">
        <authorList>
            <person name="Whitehead M."/>
        </authorList>
    </citation>
    <scope>NUCLEOTIDE SEQUENCE [LARGE SCALE GENOMIC DNA]</scope>
</reference>